<evidence type="ECO:0000256" key="1">
    <source>
        <dbReference type="ARBA" id="ARBA00022723"/>
    </source>
</evidence>
<sequence>MTNRSSSSDVDCVHDKTWRVHSAPGYNYENTSDVVTLLCRHTSPVTVTCNAYRIIICVVGFRAAHRPGGSSDTFSMDVRNILVLLVLLDAVYSRPALVGHPYQDVSVVLEGLDFDNDGIISSGEMYQYYKSLDINNDGTVTYEEFAKSSDQNDNQQMFAYFDVLDGRRDNRISRRKIAAALQQLYDLNYDGSITTSEIDIVRKSRINTKHTTNSTTTITTLTNITITRMTTKTQEEKVNQSTLSPEQQALLQSLQAVFNRVDTNGDGRIVLDEQLAYFDNLDLNKDGKLDYREFLASRVDSGPAPSQVILNATFTYYDTVAGKVPADGFLSRNDVRDLFQLLDLDGNGEASLVEFDTAFIKVGEAIAALINAKTTPRS</sequence>
<dbReference type="InterPro" id="IPR018247">
    <property type="entry name" value="EF_Hand_1_Ca_BS"/>
</dbReference>
<comment type="caution">
    <text evidence="5">The sequence shown here is derived from an EMBL/GenBank/DDBJ whole genome shotgun (WGS) entry which is preliminary data.</text>
</comment>
<gene>
    <name evidence="5" type="ORF">C0Q70_13609</name>
</gene>
<dbReference type="InterPro" id="IPR011992">
    <property type="entry name" value="EF-hand-dom_pair"/>
</dbReference>
<proteinExistence type="predicted"/>
<reference evidence="5 6" key="1">
    <citation type="submission" date="2018-04" db="EMBL/GenBank/DDBJ databases">
        <title>The genome of golden apple snail Pomacea canaliculata provides insight into stress tolerance and invasive adaptation.</title>
        <authorList>
            <person name="Liu C."/>
            <person name="Liu B."/>
            <person name="Ren Y."/>
            <person name="Zhang Y."/>
            <person name="Wang H."/>
            <person name="Li S."/>
            <person name="Jiang F."/>
            <person name="Yin L."/>
            <person name="Zhang G."/>
            <person name="Qian W."/>
            <person name="Fan W."/>
        </authorList>
    </citation>
    <scope>NUCLEOTIDE SEQUENCE [LARGE SCALE GENOMIC DNA]</scope>
    <source>
        <strain evidence="5">SZHN2017</strain>
        <tissue evidence="5">Muscle</tissue>
    </source>
</reference>
<keyword evidence="2" id="KW-0677">Repeat</keyword>
<dbReference type="Gene3D" id="1.10.238.10">
    <property type="entry name" value="EF-hand"/>
    <property type="match status" value="3"/>
</dbReference>
<evidence type="ECO:0000259" key="4">
    <source>
        <dbReference type="PROSITE" id="PS50222"/>
    </source>
</evidence>
<dbReference type="SUPFAM" id="SSF47473">
    <property type="entry name" value="EF-hand"/>
    <property type="match status" value="3"/>
</dbReference>
<evidence type="ECO:0000313" key="6">
    <source>
        <dbReference type="Proteomes" id="UP000245119"/>
    </source>
</evidence>
<keyword evidence="6" id="KW-1185">Reference proteome</keyword>
<dbReference type="PANTHER" id="PTHR10891">
    <property type="entry name" value="EF-HAND CALCIUM-BINDING DOMAIN CONTAINING PROTEIN"/>
    <property type="match status" value="1"/>
</dbReference>
<dbReference type="Pfam" id="PF13202">
    <property type="entry name" value="EF-hand_5"/>
    <property type="match status" value="3"/>
</dbReference>
<feature type="domain" description="EF-hand" evidence="4">
    <location>
        <begin position="330"/>
        <end position="365"/>
    </location>
</feature>
<dbReference type="Proteomes" id="UP000245119">
    <property type="component" value="Linkage Group LG8"/>
</dbReference>
<evidence type="ECO:0000313" key="5">
    <source>
        <dbReference type="EMBL" id="PVD25943.1"/>
    </source>
</evidence>
<name>A0A2T7NXS6_POMCA</name>
<dbReference type="OrthoDB" id="26525at2759"/>
<dbReference type="InterPro" id="IPR002048">
    <property type="entry name" value="EF_hand_dom"/>
</dbReference>
<dbReference type="AlphaFoldDB" id="A0A2T7NXS6"/>
<accession>A0A2T7NXS6</accession>
<keyword evidence="3" id="KW-0106">Calcium</keyword>
<dbReference type="InterPro" id="IPR039647">
    <property type="entry name" value="EF_hand_pair_protein_CML-like"/>
</dbReference>
<dbReference type="SMART" id="SM00054">
    <property type="entry name" value="EFh"/>
    <property type="match status" value="3"/>
</dbReference>
<feature type="domain" description="EF-hand" evidence="4">
    <location>
        <begin position="269"/>
        <end position="304"/>
    </location>
</feature>
<keyword evidence="1" id="KW-0479">Metal-binding</keyword>
<dbReference type="EMBL" id="PZQS01000008">
    <property type="protein sequence ID" value="PVD25943.1"/>
    <property type="molecule type" value="Genomic_DNA"/>
</dbReference>
<organism evidence="5 6">
    <name type="scientific">Pomacea canaliculata</name>
    <name type="common">Golden apple snail</name>
    <dbReference type="NCBI Taxonomy" id="400727"/>
    <lineage>
        <taxon>Eukaryota</taxon>
        <taxon>Metazoa</taxon>
        <taxon>Spiralia</taxon>
        <taxon>Lophotrochozoa</taxon>
        <taxon>Mollusca</taxon>
        <taxon>Gastropoda</taxon>
        <taxon>Caenogastropoda</taxon>
        <taxon>Architaenioglossa</taxon>
        <taxon>Ampullarioidea</taxon>
        <taxon>Ampullariidae</taxon>
        <taxon>Pomacea</taxon>
    </lineage>
</organism>
<dbReference type="PROSITE" id="PS50222">
    <property type="entry name" value="EF_HAND_2"/>
    <property type="match status" value="2"/>
</dbReference>
<dbReference type="GO" id="GO:0005509">
    <property type="term" value="F:calcium ion binding"/>
    <property type="evidence" value="ECO:0007669"/>
    <property type="project" value="InterPro"/>
</dbReference>
<evidence type="ECO:0000256" key="2">
    <source>
        <dbReference type="ARBA" id="ARBA00022737"/>
    </source>
</evidence>
<protein>
    <recommendedName>
        <fullName evidence="4">EF-hand domain-containing protein</fullName>
    </recommendedName>
</protein>
<dbReference type="PROSITE" id="PS00018">
    <property type="entry name" value="EF_HAND_1"/>
    <property type="match status" value="2"/>
</dbReference>
<evidence type="ECO:0000256" key="3">
    <source>
        <dbReference type="ARBA" id="ARBA00022837"/>
    </source>
</evidence>